<feature type="region of interest" description="Disordered" evidence="1">
    <location>
        <begin position="48"/>
        <end position="291"/>
    </location>
</feature>
<protein>
    <submittedName>
        <fullName evidence="2">Uncharacterized protein</fullName>
    </submittedName>
</protein>
<accession>A0ABD0YD37</accession>
<feature type="compositionally biased region" description="Pro residues" evidence="1">
    <location>
        <begin position="420"/>
        <end position="447"/>
    </location>
</feature>
<dbReference type="Proteomes" id="UP001558652">
    <property type="component" value="Unassembled WGS sequence"/>
</dbReference>
<feature type="compositionally biased region" description="Basic and acidic residues" evidence="1">
    <location>
        <begin position="211"/>
        <end position="229"/>
    </location>
</feature>
<evidence type="ECO:0000313" key="2">
    <source>
        <dbReference type="EMBL" id="KAL1124594.1"/>
    </source>
</evidence>
<feature type="region of interest" description="Disordered" evidence="1">
    <location>
        <begin position="501"/>
        <end position="558"/>
    </location>
</feature>
<gene>
    <name evidence="2" type="ORF">AAG570_001218</name>
</gene>
<feature type="region of interest" description="Disordered" evidence="1">
    <location>
        <begin position="320"/>
        <end position="465"/>
    </location>
</feature>
<feature type="compositionally biased region" description="Pro residues" evidence="1">
    <location>
        <begin position="13"/>
        <end position="25"/>
    </location>
</feature>
<evidence type="ECO:0000313" key="3">
    <source>
        <dbReference type="Proteomes" id="UP001558652"/>
    </source>
</evidence>
<feature type="compositionally biased region" description="Polar residues" evidence="1">
    <location>
        <begin position="549"/>
        <end position="558"/>
    </location>
</feature>
<keyword evidence="3" id="KW-1185">Reference proteome</keyword>
<feature type="region of interest" description="Disordered" evidence="1">
    <location>
        <begin position="1"/>
        <end position="35"/>
    </location>
</feature>
<feature type="compositionally biased region" description="Basic and acidic residues" evidence="1">
    <location>
        <begin position="398"/>
        <end position="416"/>
    </location>
</feature>
<comment type="caution">
    <text evidence="2">The sequence shown here is derived from an EMBL/GenBank/DDBJ whole genome shotgun (WGS) entry which is preliminary data.</text>
</comment>
<feature type="compositionally biased region" description="Basic and acidic residues" evidence="1">
    <location>
        <begin position="118"/>
        <end position="148"/>
    </location>
</feature>
<feature type="compositionally biased region" description="Pro residues" evidence="1">
    <location>
        <begin position="172"/>
        <end position="187"/>
    </location>
</feature>
<dbReference type="AlphaFoldDB" id="A0ABD0YD37"/>
<name>A0ABD0YD37_9HEMI</name>
<proteinExistence type="predicted"/>
<feature type="compositionally biased region" description="Basic and acidic residues" evidence="1">
    <location>
        <begin position="266"/>
        <end position="276"/>
    </location>
</feature>
<organism evidence="2 3">
    <name type="scientific">Ranatra chinensis</name>
    <dbReference type="NCBI Taxonomy" id="642074"/>
    <lineage>
        <taxon>Eukaryota</taxon>
        <taxon>Metazoa</taxon>
        <taxon>Ecdysozoa</taxon>
        <taxon>Arthropoda</taxon>
        <taxon>Hexapoda</taxon>
        <taxon>Insecta</taxon>
        <taxon>Pterygota</taxon>
        <taxon>Neoptera</taxon>
        <taxon>Paraneoptera</taxon>
        <taxon>Hemiptera</taxon>
        <taxon>Heteroptera</taxon>
        <taxon>Panheteroptera</taxon>
        <taxon>Nepomorpha</taxon>
        <taxon>Nepidae</taxon>
        <taxon>Ranatrinae</taxon>
        <taxon>Ranatra</taxon>
    </lineage>
</organism>
<evidence type="ECO:0000256" key="1">
    <source>
        <dbReference type="SAM" id="MobiDB-lite"/>
    </source>
</evidence>
<dbReference type="EMBL" id="JBFDAA010000010">
    <property type="protein sequence ID" value="KAL1124594.1"/>
    <property type="molecule type" value="Genomic_DNA"/>
</dbReference>
<reference evidence="2 3" key="1">
    <citation type="submission" date="2024-07" db="EMBL/GenBank/DDBJ databases">
        <title>Chromosome-level genome assembly of the water stick insect Ranatra chinensis (Heteroptera: Nepidae).</title>
        <authorList>
            <person name="Liu X."/>
        </authorList>
    </citation>
    <scope>NUCLEOTIDE SEQUENCE [LARGE SCALE GENOMIC DNA]</scope>
    <source>
        <strain evidence="2">Cailab_2021Rc</strain>
        <tissue evidence="2">Muscle</tissue>
    </source>
</reference>
<feature type="compositionally biased region" description="Basic and acidic residues" evidence="1">
    <location>
        <begin position="338"/>
        <end position="353"/>
    </location>
</feature>
<sequence>MERHEAAFTVLPPLSPRLPPPPRTPTPNRVVPLGVAGKRDKSAFIVLGDVASAGDTRGRGSPFRGRGFREASPTKSKIPVVQGKSAPASPARPKGAQRPPGISAPPSPAKRQNLLKPPRPDDKRTRSPAKRAPDRRQTAAMQPKERPSPKRVTTTGRPPPKQRQRSPGAIAPTPPPLSQAAAKPPPARKPDNRRNPTRTYQRPSSRIPVGRAEKNTKTVKSTKEIKPVDETPPDTPPEAPPEDDDDEDRRVYEYSVDITGGADGEVMARQERKESESEFVPPAREESLPEAVEAKNRMNRILDETPVILGEEVVEDIEDAIPDIVPAPRRQPVYEPPGQERKKQEEEPRKRPDASPLPRKAEVIVPQPRKVEATTPQPKMAELATVQPKKTEVISPQPKKDEAQVLRPKRDEDKLENGVLPPPTGPKPSPRPTPKPGPKPPPKPVPTTPEIIERPPPVEAKVTSNGVAKEKALLFLKRQEVANILSNYDMGKHKEIVVKSTTSPSMELAHPPKSESQQQPPSGDKLETVLDIEENSGSIKQLPDLEAETANSHSVSFK</sequence>